<organism evidence="4 5">
    <name type="scientific">[Myrmecia] bisecta</name>
    <dbReference type="NCBI Taxonomy" id="41462"/>
    <lineage>
        <taxon>Eukaryota</taxon>
        <taxon>Viridiplantae</taxon>
        <taxon>Chlorophyta</taxon>
        <taxon>core chlorophytes</taxon>
        <taxon>Trebouxiophyceae</taxon>
        <taxon>Trebouxiales</taxon>
        <taxon>Trebouxiaceae</taxon>
        <taxon>Myrmecia</taxon>
    </lineage>
</organism>
<dbReference type="InterPro" id="IPR036223">
    <property type="entry name" value="CAP_C_sf"/>
</dbReference>
<dbReference type="Gene3D" id="2.160.20.70">
    <property type="match status" value="1"/>
</dbReference>
<evidence type="ECO:0000313" key="5">
    <source>
        <dbReference type="Proteomes" id="UP001489004"/>
    </source>
</evidence>
<feature type="region of interest" description="Disordered" evidence="2">
    <location>
        <begin position="215"/>
        <end position="283"/>
    </location>
</feature>
<feature type="compositionally biased region" description="Low complexity" evidence="2">
    <location>
        <begin position="274"/>
        <end position="283"/>
    </location>
</feature>
<dbReference type="PROSITE" id="PS01088">
    <property type="entry name" value="CAP_1"/>
    <property type="match status" value="1"/>
</dbReference>
<comment type="similarity">
    <text evidence="1">Belongs to the CAP family.</text>
</comment>
<dbReference type="GO" id="GO:0019933">
    <property type="term" value="P:cAMP-mediated signaling"/>
    <property type="evidence" value="ECO:0007669"/>
    <property type="project" value="TreeGrafter"/>
</dbReference>
<dbReference type="GO" id="GO:0007015">
    <property type="term" value="P:actin filament organization"/>
    <property type="evidence" value="ECO:0007669"/>
    <property type="project" value="TreeGrafter"/>
</dbReference>
<dbReference type="InterPro" id="IPR017901">
    <property type="entry name" value="C-CAP_CF_C-like"/>
</dbReference>
<dbReference type="PANTHER" id="PTHR10652:SF0">
    <property type="entry name" value="ADENYLYL CYCLASE-ASSOCIATED PROTEIN"/>
    <property type="match status" value="1"/>
</dbReference>
<dbReference type="PROSITE" id="PS51329">
    <property type="entry name" value="C_CAP_COFACTOR_C"/>
    <property type="match status" value="1"/>
</dbReference>
<reference evidence="4 5" key="1">
    <citation type="journal article" date="2024" name="Nat. Commun.">
        <title>Phylogenomics reveals the evolutionary origins of lichenization in chlorophyte algae.</title>
        <authorList>
            <person name="Puginier C."/>
            <person name="Libourel C."/>
            <person name="Otte J."/>
            <person name="Skaloud P."/>
            <person name="Haon M."/>
            <person name="Grisel S."/>
            <person name="Petersen M."/>
            <person name="Berrin J.G."/>
            <person name="Delaux P.M."/>
            <person name="Dal Grande F."/>
            <person name="Keller J."/>
        </authorList>
    </citation>
    <scope>NUCLEOTIDE SEQUENCE [LARGE SCALE GENOMIC DNA]</scope>
    <source>
        <strain evidence="4 5">SAG 2043</strain>
    </source>
</reference>
<dbReference type="InterPro" id="IPR006599">
    <property type="entry name" value="CARP_motif"/>
</dbReference>
<feature type="compositionally biased region" description="Low complexity" evidence="2">
    <location>
        <begin position="230"/>
        <end position="246"/>
    </location>
</feature>
<dbReference type="FunFam" id="1.25.40.330:FF:000001">
    <property type="entry name" value="Adenylyl cyclase-associated protein"/>
    <property type="match status" value="1"/>
</dbReference>
<dbReference type="InterPro" id="IPR016098">
    <property type="entry name" value="CAP/MinC_C"/>
</dbReference>
<evidence type="ECO:0000313" key="4">
    <source>
        <dbReference type="EMBL" id="KAK9819752.1"/>
    </source>
</evidence>
<accession>A0AAW1QEH0</accession>
<dbReference type="Pfam" id="PF21938">
    <property type="entry name" value="CAP_N"/>
    <property type="match status" value="1"/>
</dbReference>
<dbReference type="EMBL" id="JALJOR010000003">
    <property type="protein sequence ID" value="KAK9819752.1"/>
    <property type="molecule type" value="Genomic_DNA"/>
</dbReference>
<dbReference type="InterPro" id="IPR036222">
    <property type="entry name" value="CAP_N_sf"/>
</dbReference>
<dbReference type="SUPFAM" id="SSF69340">
    <property type="entry name" value="C-terminal domain of adenylylcyclase associated protein"/>
    <property type="match status" value="1"/>
</dbReference>
<name>A0AAW1QEH0_9CHLO</name>
<dbReference type="Gene3D" id="1.25.40.330">
    <property type="entry name" value="Adenylate cyclase-associated CAP, N-terminal domain"/>
    <property type="match status" value="1"/>
</dbReference>
<dbReference type="PANTHER" id="PTHR10652">
    <property type="entry name" value="ADENYLYL CYCLASE-ASSOCIATED PROTEIN"/>
    <property type="match status" value="1"/>
</dbReference>
<keyword evidence="5" id="KW-1185">Reference proteome</keyword>
<feature type="region of interest" description="Disordered" evidence="2">
    <location>
        <begin position="312"/>
        <end position="353"/>
    </location>
</feature>
<dbReference type="SMART" id="SM00673">
    <property type="entry name" value="CARP"/>
    <property type="match status" value="2"/>
</dbReference>
<dbReference type="InterPro" id="IPR001837">
    <property type="entry name" value="Adenylate_cyclase-assoc_CAP"/>
</dbReference>
<dbReference type="GO" id="GO:0008179">
    <property type="term" value="F:adenylate cyclase binding"/>
    <property type="evidence" value="ECO:0007669"/>
    <property type="project" value="TreeGrafter"/>
</dbReference>
<comment type="caution">
    <text evidence="4">The sequence shown here is derived from an EMBL/GenBank/DDBJ whole genome shotgun (WGS) entry which is preliminary data.</text>
</comment>
<dbReference type="GO" id="GO:0005737">
    <property type="term" value="C:cytoplasm"/>
    <property type="evidence" value="ECO:0007669"/>
    <property type="project" value="TreeGrafter"/>
</dbReference>
<dbReference type="GO" id="GO:0003779">
    <property type="term" value="F:actin binding"/>
    <property type="evidence" value="ECO:0007669"/>
    <property type="project" value="InterPro"/>
</dbReference>
<dbReference type="AlphaFoldDB" id="A0AAW1QEH0"/>
<dbReference type="Proteomes" id="UP001489004">
    <property type="component" value="Unassembled WGS sequence"/>
</dbReference>
<feature type="domain" description="C-CAP/cofactor C-like" evidence="3">
    <location>
        <begin position="347"/>
        <end position="485"/>
    </location>
</feature>
<protein>
    <recommendedName>
        <fullName evidence="3">C-CAP/cofactor C-like domain-containing protein</fullName>
    </recommendedName>
</protein>
<dbReference type="InterPro" id="IPR053950">
    <property type="entry name" value="CAP_N"/>
</dbReference>
<gene>
    <name evidence="4" type="ORF">WJX72_001921</name>
</gene>
<sequence>MQQNLDTVISRLEGVAARLEAAEGRLSGGQVVAALSPSQASSPTSGDVLAAWDALVAPAVSSFQAAAQPLGDELVKASNIVDQAFKAERGVIEASSHCQKPDMGGLQAVVAPVVEQMAAANALTEGRRTAAFNHFKVVAEALHALSWLVYSGPGCGMSLPAQHVDEGWQSAEFWANKVLMEFRNTDANHVTWVKALKSVFEKLREYVKKHHATGLSWNAHGGPVSSYQSGAGPAAPSAAKPVAAARAPPPQPRGPPPAAPPPPPPGSLFEKAASKAGSSSSAPQAGMSAVFAELSKGEGVTAGLKKVTADMKAKNQAGRSGAVPSTAATAGKPAADGKSSRAGPRGPPRIELEQGRKWVVENQEGNRNIVISDTNPKQTVYVYNCHNSTVQVRGKINAISVDACSRSGLLFEDLLASCEVVNSSSIEVQCTGIVPTVAVDKCDGVQLYLSEQTLELVNITTAKASVVNVVVAGATPEADLVEHAIPEQFVSTFRQGKFVTEAVSHGGG</sequence>
<evidence type="ECO:0000259" key="3">
    <source>
        <dbReference type="PROSITE" id="PS51329"/>
    </source>
</evidence>
<evidence type="ECO:0000256" key="1">
    <source>
        <dbReference type="ARBA" id="ARBA00007659"/>
    </source>
</evidence>
<feature type="compositionally biased region" description="Pro residues" evidence="2">
    <location>
        <begin position="247"/>
        <end position="266"/>
    </location>
</feature>
<dbReference type="InterPro" id="IPR018106">
    <property type="entry name" value="CAP_CS_N"/>
</dbReference>
<proteinExistence type="inferred from homology"/>
<dbReference type="Pfam" id="PF08603">
    <property type="entry name" value="CAP_C"/>
    <property type="match status" value="1"/>
</dbReference>
<dbReference type="SUPFAM" id="SSF101278">
    <property type="entry name" value="N-terminal domain of adenylylcyclase associated protein, CAP"/>
    <property type="match status" value="1"/>
</dbReference>
<dbReference type="InterPro" id="IPR013912">
    <property type="entry name" value="Adenylate_cyclase-assoc_CAP_C"/>
</dbReference>
<evidence type="ECO:0000256" key="2">
    <source>
        <dbReference type="SAM" id="MobiDB-lite"/>
    </source>
</evidence>